<dbReference type="SUPFAM" id="SSF52540">
    <property type="entry name" value="P-loop containing nucleoside triphosphate hydrolases"/>
    <property type="match status" value="1"/>
</dbReference>
<dbReference type="InterPro" id="IPR056072">
    <property type="entry name" value="SNTX_MACPF/CDC-like_dom"/>
</dbReference>
<accession>A0A8H4TL08</accession>
<proteinExistence type="predicted"/>
<dbReference type="Pfam" id="PF26633">
    <property type="entry name" value="DUF8206"/>
    <property type="match status" value="1"/>
</dbReference>
<dbReference type="InterPro" id="IPR027417">
    <property type="entry name" value="P-loop_NTPase"/>
</dbReference>
<name>A0A8H4TL08_9HYPO</name>
<dbReference type="Pfam" id="PF24676">
    <property type="entry name" value="DUF7656"/>
    <property type="match status" value="1"/>
</dbReference>
<dbReference type="AlphaFoldDB" id="A0A8H4TL08"/>
<evidence type="ECO:0000313" key="5">
    <source>
        <dbReference type="EMBL" id="KAF4959667.1"/>
    </source>
</evidence>
<dbReference type="PANTHER" id="PTHR32046">
    <property type="entry name" value="G DOMAIN-CONTAINING PROTEIN"/>
    <property type="match status" value="1"/>
</dbReference>
<feature type="domain" description="SNTX MACPF/CDC-like" evidence="2">
    <location>
        <begin position="14"/>
        <end position="163"/>
    </location>
</feature>
<organism evidence="5 6">
    <name type="scientific">Fusarium sarcochroum</name>
    <dbReference type="NCBI Taxonomy" id="1208366"/>
    <lineage>
        <taxon>Eukaryota</taxon>
        <taxon>Fungi</taxon>
        <taxon>Dikarya</taxon>
        <taxon>Ascomycota</taxon>
        <taxon>Pezizomycotina</taxon>
        <taxon>Sordariomycetes</taxon>
        <taxon>Hypocreomycetidae</taxon>
        <taxon>Hypocreales</taxon>
        <taxon>Nectriaceae</taxon>
        <taxon>Fusarium</taxon>
        <taxon>Fusarium lateritium species complex</taxon>
    </lineage>
</organism>
<comment type="caution">
    <text evidence="5">The sequence shown here is derived from an EMBL/GenBank/DDBJ whole genome shotgun (WGS) entry which is preliminary data.</text>
</comment>
<evidence type="ECO:0008006" key="7">
    <source>
        <dbReference type="Google" id="ProtNLM"/>
    </source>
</evidence>
<dbReference type="EMBL" id="JABEXW010000656">
    <property type="protein sequence ID" value="KAF4959667.1"/>
    <property type="molecule type" value="Genomic_DNA"/>
</dbReference>
<dbReference type="PROSITE" id="PS00675">
    <property type="entry name" value="SIGMA54_INTERACT_1"/>
    <property type="match status" value="1"/>
</dbReference>
<reference evidence="5" key="2">
    <citation type="submission" date="2020-05" db="EMBL/GenBank/DDBJ databases">
        <authorList>
            <person name="Kim H.-S."/>
            <person name="Proctor R.H."/>
            <person name="Brown D.W."/>
        </authorList>
    </citation>
    <scope>NUCLEOTIDE SEQUENCE</scope>
    <source>
        <strain evidence="5">NRRL 20472</strain>
    </source>
</reference>
<evidence type="ECO:0000259" key="4">
    <source>
        <dbReference type="Pfam" id="PF26633"/>
    </source>
</evidence>
<dbReference type="OrthoDB" id="8954335at2759"/>
<evidence type="ECO:0000313" key="6">
    <source>
        <dbReference type="Proteomes" id="UP000622797"/>
    </source>
</evidence>
<feature type="domain" description="DUF7656" evidence="3">
    <location>
        <begin position="396"/>
        <end position="492"/>
    </location>
</feature>
<dbReference type="PANTHER" id="PTHR32046:SF11">
    <property type="entry name" value="IMMUNE-ASSOCIATED NUCLEOTIDE-BINDING PROTEIN 10-LIKE"/>
    <property type="match status" value="1"/>
</dbReference>
<gene>
    <name evidence="5" type="ORF">FSARC_10654</name>
</gene>
<dbReference type="Gene3D" id="3.40.50.300">
    <property type="entry name" value="P-loop containing nucleotide triphosphate hydrolases"/>
    <property type="match status" value="1"/>
</dbReference>
<sequence length="1236" mass="140785">MSGHDRSEMTEFTRNAFGQVVSIGTLYDAALDKFLAASILPPTPPLEVISMKPCVNSAVSSSFGSNHAARFEAMCINHNLAASIMSGLIEPKGSTTFLTDGRVENGTLYGAVRHVYFSCTEYLKSHDRYLTRYTDLTPLQNHHNATHVVVGINWGIQNIMTLKHRITDLSHPAALEMLFRKDLGELEVIAQSIHALNFEDDSATRRLKLHHELMLYTDCQRESGIHKQTLPIMCQFVQRGRDQIQYHNDAKGHPIYYTLLPINMLPQLIPGAPSHPNPFTLFKMVDNIGLFMDLFDGFNASKGRLEDYNHSLKGKEQYVTREHIDHVKIALNRLNMSQAYVKTEFKKIVEKVRNRIVDDYQFQRLHNDVVSSAESPEQLSAIAGQQTDKIDFIDYIVGLGATYIGFNGLSLGNIFIPCGGPIPYVFEFNNAVLKSSSTWKDQSAALAEFLMGLKRHNQVFLVDCDAPSVHKELEHAHFGPYRGDIEAVPERMDEHETPREHQTSPTYPMVAQGPEKCIARCDPTALDTLDAERPTRRRLVRISCPGRRCDSHSRRKWACADCDQPIEFGFVDDYIYCDCGRGTFNAWRFKCNGERHGRDFDKYSSKELLRLLRGLGESGYRNILIMGETGVGKSTFINALVNYLTFETLDEAKEAGELVFAVPCSFDLHQEDPNDPYQAFEPVKIQAGSRDDEWDGTKGDSATRKTSVYPVSYNNTVYRLIDTPGTGDTRGPSQDKINMKDILETLGSYEELHGILILLNTNQSRLTAEFRFCFQELLSYIHRSAVANIAFGFTHTRISRYKPGDAVGPLNRLIAEHPALNMKLNPSNSYCFDAESFRYLAAYYQQDGWSGEEGYHESWDKSKEAALRLLRHFDSLKPHDVNQTLSIDSTRRVIDELVKPMVNVTQGIRNSIDNLDDKMKELRDKRLNGDELRKRLHLERIEFNVKQLDMPRTVCTHKNCCDFKENSQGHVTTIYKTHCHPECRLPNVTEDCKGDSGLIDCRAFKKTKTSCSKCGHHWQEHMHVLYELKEGKVQVKDSEIERRLKANASDVTLRLEAIGRAQLLQEEFRSEHQQLQEATARFFAYLKKHAITPINDATEVYYDQLIQHATHDIQAGKDAKMNVDAKKKQLEHLIEGREAHLRLTETIKQNMHAPREPVERVLTQQGVEELVQKLYSLKQFGRNLRNIKDIITTSKNAAYRERPIRGPRFNSWRAENGDAGADNRARPTCVDQTLVE</sequence>
<evidence type="ECO:0000259" key="3">
    <source>
        <dbReference type="Pfam" id="PF24676"/>
    </source>
</evidence>
<reference evidence="5" key="1">
    <citation type="journal article" date="2020" name="BMC Genomics">
        <title>Correction to: Identification and distribution of gene clusters required for synthesis of sphingolipid metabolism inhibitors in diverse species of the filamentous fungus Fusarium.</title>
        <authorList>
            <person name="Kim H.S."/>
            <person name="Lohmar J.M."/>
            <person name="Busman M."/>
            <person name="Brown D.W."/>
            <person name="Naumann T.A."/>
            <person name="Divon H.H."/>
            <person name="Lysoe E."/>
            <person name="Uhlig S."/>
            <person name="Proctor R.H."/>
        </authorList>
    </citation>
    <scope>NUCLEOTIDE SEQUENCE</scope>
    <source>
        <strain evidence="5">NRRL 20472</strain>
    </source>
</reference>
<keyword evidence="6" id="KW-1185">Reference proteome</keyword>
<dbReference type="Proteomes" id="UP000622797">
    <property type="component" value="Unassembled WGS sequence"/>
</dbReference>
<dbReference type="InterPro" id="IPR025662">
    <property type="entry name" value="Sigma_54_int_dom_ATP-bd_1"/>
</dbReference>
<dbReference type="InterPro" id="IPR056073">
    <property type="entry name" value="DUF7656"/>
</dbReference>
<dbReference type="InterPro" id="IPR058519">
    <property type="entry name" value="DUF8206"/>
</dbReference>
<dbReference type="Pfam" id="PF24674">
    <property type="entry name" value="MACPF_SNTX"/>
    <property type="match status" value="1"/>
</dbReference>
<evidence type="ECO:0000259" key="2">
    <source>
        <dbReference type="Pfam" id="PF24674"/>
    </source>
</evidence>
<feature type="domain" description="DUF8206" evidence="4">
    <location>
        <begin position="947"/>
        <end position="1027"/>
    </location>
</feature>
<feature type="region of interest" description="Disordered" evidence="1">
    <location>
        <begin position="1209"/>
        <end position="1236"/>
    </location>
</feature>
<protein>
    <recommendedName>
        <fullName evidence="7">G domain-containing protein</fullName>
    </recommendedName>
</protein>
<evidence type="ECO:0000256" key="1">
    <source>
        <dbReference type="SAM" id="MobiDB-lite"/>
    </source>
</evidence>